<dbReference type="HOGENOM" id="CLU_243769_0_0_9"/>
<dbReference type="PANTHER" id="PTHR32387">
    <property type="entry name" value="WU:FJ29H11"/>
    <property type="match status" value="1"/>
</dbReference>
<dbReference type="eggNOG" id="COG1061">
    <property type="taxonomic scope" value="Bacteria"/>
</dbReference>
<keyword evidence="3" id="KW-1185">Reference proteome</keyword>
<dbReference type="Pfam" id="PF13020">
    <property type="entry name" value="NOV_C"/>
    <property type="match status" value="1"/>
</dbReference>
<dbReference type="EMBL" id="CP004121">
    <property type="protein sequence ID" value="AGF57443.1"/>
    <property type="molecule type" value="Genomic_DNA"/>
</dbReference>
<dbReference type="PANTHER" id="PTHR32387:SF0">
    <property type="entry name" value="PROTEIN NO VEIN"/>
    <property type="match status" value="1"/>
</dbReference>
<feature type="domain" description="Protein NO VEIN C-terminal" evidence="1">
    <location>
        <begin position="1503"/>
        <end position="1569"/>
    </location>
</feature>
<accession>M1MMJ2</accession>
<dbReference type="InterPro" id="IPR024975">
    <property type="entry name" value="NOV_C"/>
</dbReference>
<evidence type="ECO:0000313" key="3">
    <source>
        <dbReference type="Proteomes" id="UP000011728"/>
    </source>
</evidence>
<protein>
    <recommendedName>
        <fullName evidence="1">Protein NO VEIN C-terminal domain-containing protein</fullName>
    </recommendedName>
</protein>
<evidence type="ECO:0000313" key="2">
    <source>
        <dbReference type="EMBL" id="AGF57443.1"/>
    </source>
</evidence>
<dbReference type="KEGG" id="csr:Cspa_c36830"/>
<gene>
    <name evidence="2" type="ORF">Cspa_c36830</name>
</gene>
<proteinExistence type="predicted"/>
<dbReference type="Proteomes" id="UP000011728">
    <property type="component" value="Chromosome"/>
</dbReference>
<reference evidence="2 3" key="1">
    <citation type="submission" date="2013-02" db="EMBL/GenBank/DDBJ databases">
        <title>Genome sequence of Clostridium saccharoperbutylacetonicum N1-4(HMT).</title>
        <authorList>
            <person name="Poehlein A."/>
            <person name="Daniel R."/>
        </authorList>
    </citation>
    <scope>NUCLEOTIDE SEQUENCE [LARGE SCALE GENOMIC DNA]</scope>
    <source>
        <strain evidence="3">N1-4(HMT)</strain>
    </source>
</reference>
<dbReference type="RefSeq" id="WP_015393759.1">
    <property type="nucleotide sequence ID" value="NC_020291.1"/>
</dbReference>
<dbReference type="InterPro" id="IPR052957">
    <property type="entry name" value="Auxin_embryo_med"/>
</dbReference>
<dbReference type="SUPFAM" id="SSF55874">
    <property type="entry name" value="ATPase domain of HSP90 chaperone/DNA topoisomerase II/histidine kinase"/>
    <property type="match status" value="1"/>
</dbReference>
<dbReference type="PATRIC" id="fig|931276.5.peg.3713"/>
<name>M1MMJ2_9CLOT</name>
<evidence type="ECO:0000259" key="1">
    <source>
        <dbReference type="Pfam" id="PF13020"/>
    </source>
</evidence>
<dbReference type="NCBIfam" id="NF047352">
    <property type="entry name" value="P_loop_sacsin"/>
    <property type="match status" value="1"/>
</dbReference>
<dbReference type="InterPro" id="IPR036890">
    <property type="entry name" value="HATPase_C_sf"/>
</dbReference>
<sequence>MEMKFIEEEIEKVRRTYLEVPERIISDYNREQEKIEDYRGRQLLELIQNADDACVIKKEQTEKKRIIHIRLKDNKLIVANNGEPFSREGIKSLMYSNLSPKAKKKNKIGNKGTGFRSILSWTKSIFIKSGDLYLNFSKESAEKFLIDLMDKNQNISEFIEEYSDFKYPIATLIVPEMVDFREGYDEYDTYIELELIENVKEEIEKQISELDKESILFLNNLETLKIESENISIEFTKKIITSKIVKIVESDLLNGTFNNKTWNVKKREGQVDGKNFEISIAYTDNLDDNKNILYSYFKTDVKFPFPAIIHGTFNLTGNRNQLVKDNEENKKLLQFLAELLIETAKEIAKESVSYKALKLVSFNEEFDICIEELGFNTIILEEIKKAKILPSINEIYLNVEEAPIFIENLDLDILEGLSEFKNTLKYTDDSQLSYFMKSKLGVSSRYSYKYMVEKINSLINKFDMLRRVKLLKYFFDEYEYQINNLDNLSEKPKLFIDSNGNSIDDNMTTYLPPDDIFFKNLPEFLTLRFLSIEMSNQLKLEFCIGSFRDLSNKLKKLNLEEYNFIRIVRELSGLLNKNINQYSIKDNIKLTIKWLYDAYIENEVVRKISIPEEVKFPLITRKGSLKNSNELYMGIEYNEDICENLLVNIDENLFLATPSEFFSVDSNEYNINKCKEFFKWLNVSIYPKLHKGNINYLKNSNYVNYVIDNFYYPIESNEHIFKNKKGLENTVLYGSDLKCSDVTQCDLLEEILMKTQFEYILVWLYKDSNIRNIIYNNGYELSADFYYIHHPNCQKYRYIRKNIKSPIDFIIKNTPWINIGLGKKSLISKCILTRRSFFDGMEKYINVVKLDYTHPVFKKHMLNKSDIDYIMNKLGVARDLADLNKNIIYELLFYLPAIDYKKNNSKRIYSEIVKALDKDDISCNIENYKKFINYGKVLVEKENEKKFIDIKEAYYLENKNVCKEIVDKFGILQAERRLGNDKVEKILGVKPFKKISIKLNGDIILHELDKEFKADLKTLFPYIYSYRIDKDKNKSELNIIKKIKINLCAELFPIYKTEVMDNYETFNINDYEYVLIDEEIYLKLPAEKFNTIEEIKEDLIFCNIISDIFSNLLKIDEYKSNFRELYPKDDKNRKLILINDIDEDLIRYNEAYNEFVELKHENISNRVLVFWYSIYKIFDKNFNISNVENEAELIETISKELNLEIDDISIDLDQYDIYNKKNLKIEAKIYISNLFQKIGIDLKQFNIQSDRDIDFTYIYKKDFVNIIESNEARYRNYIHKELLENNILEDKKTFLKKMEQYKNTELNLSCIRNSIYFDVQNIYFEIFGIACKEDFYAQEEVDLTEIYRNNKQRFMNKLNQNNIISNQNVIIDFLEKSENKSLLYFNEIDVLFTMLVESINSNNASSILHKNSVESFEIGKFNTEEVELEDVDITRTGINGKKHIDGAMKKPYYTNSGMIRDKREDIGLIGEILVLKKLQGDPKILQRNGYNNVFWCSENAKKNDYNENGNDSLGYDIKYINKEGITKYVEVKSFSGKKDFIEFEITKNELKCAEEKKEDYEIIIVENIAYEDSNITIKRIKGLCNYSIDESFSNNSKFLAENKDFKIRCKVEHV</sequence>
<organism evidence="2 3">
    <name type="scientific">Clostridium saccharoperbutylacetonicum N1-4(HMT)</name>
    <dbReference type="NCBI Taxonomy" id="931276"/>
    <lineage>
        <taxon>Bacteria</taxon>
        <taxon>Bacillati</taxon>
        <taxon>Bacillota</taxon>
        <taxon>Clostridia</taxon>
        <taxon>Eubacteriales</taxon>
        <taxon>Clostridiaceae</taxon>
        <taxon>Clostridium</taxon>
    </lineage>
</organism>